<feature type="region of interest" description="Disordered" evidence="1">
    <location>
        <begin position="54"/>
        <end position="80"/>
    </location>
</feature>
<gene>
    <name evidence="2" type="ORF">DSM104635_01515</name>
</gene>
<proteinExistence type="predicted"/>
<evidence type="ECO:0008006" key="4">
    <source>
        <dbReference type="Google" id="ProtNLM"/>
    </source>
</evidence>
<organism evidence="2 3">
    <name type="scientific">Terricaulis silvestris</name>
    <dbReference type="NCBI Taxonomy" id="2686094"/>
    <lineage>
        <taxon>Bacteria</taxon>
        <taxon>Pseudomonadati</taxon>
        <taxon>Pseudomonadota</taxon>
        <taxon>Alphaproteobacteria</taxon>
        <taxon>Caulobacterales</taxon>
        <taxon>Caulobacteraceae</taxon>
        <taxon>Terricaulis</taxon>
    </lineage>
</organism>
<dbReference type="Proteomes" id="UP000431269">
    <property type="component" value="Chromosome"/>
</dbReference>
<dbReference type="AlphaFoldDB" id="A0A6I6MPH9"/>
<sequence>MDHDFCNVDGARRLKQRIEEYWRERGFTVDVKLIEAGFVAAMRSARTDVRSDMVNGFPTKRASNEKERASPNLRGLMEVA</sequence>
<keyword evidence="3" id="KW-1185">Reference proteome</keyword>
<evidence type="ECO:0000313" key="3">
    <source>
        <dbReference type="Proteomes" id="UP000431269"/>
    </source>
</evidence>
<evidence type="ECO:0000256" key="1">
    <source>
        <dbReference type="SAM" id="MobiDB-lite"/>
    </source>
</evidence>
<dbReference type="RefSeq" id="WP_158765609.1">
    <property type="nucleotide sequence ID" value="NZ_CP047045.1"/>
</dbReference>
<reference evidence="3" key="1">
    <citation type="submission" date="2019-12" db="EMBL/GenBank/DDBJ databases">
        <title>Complete genome of Terracaulis silvestris 0127_4.</title>
        <authorList>
            <person name="Vieira S."/>
            <person name="Riedel T."/>
            <person name="Sproer C."/>
            <person name="Pascual J."/>
            <person name="Boedeker C."/>
            <person name="Overmann J."/>
        </authorList>
    </citation>
    <scope>NUCLEOTIDE SEQUENCE [LARGE SCALE GENOMIC DNA]</scope>
    <source>
        <strain evidence="3">0127_4</strain>
    </source>
</reference>
<dbReference type="KEGG" id="tsv:DSM104635_01515"/>
<accession>A0A6I6MPH9</accession>
<protein>
    <recommendedName>
        <fullName evidence="4">Phosphoglycolate phosphatase</fullName>
    </recommendedName>
</protein>
<dbReference type="EMBL" id="CP047045">
    <property type="protein sequence ID" value="QGZ94687.1"/>
    <property type="molecule type" value="Genomic_DNA"/>
</dbReference>
<name>A0A6I6MPH9_9CAUL</name>
<evidence type="ECO:0000313" key="2">
    <source>
        <dbReference type="EMBL" id="QGZ94687.1"/>
    </source>
</evidence>